<name>A0A5S9PCY3_9GAMM</name>
<keyword evidence="2" id="KW-1185">Reference proteome</keyword>
<proteinExistence type="predicted"/>
<dbReference type="EMBL" id="CACSIO010000007">
    <property type="protein sequence ID" value="CAA0101786.1"/>
    <property type="molecule type" value="Genomic_DNA"/>
</dbReference>
<organism evidence="1 2">
    <name type="scientific">BD1-7 clade bacterium</name>
    <dbReference type="NCBI Taxonomy" id="2029982"/>
    <lineage>
        <taxon>Bacteria</taxon>
        <taxon>Pseudomonadati</taxon>
        <taxon>Pseudomonadota</taxon>
        <taxon>Gammaproteobacteria</taxon>
        <taxon>Cellvibrionales</taxon>
        <taxon>Spongiibacteraceae</taxon>
        <taxon>BD1-7 clade</taxon>
    </lineage>
</organism>
<gene>
    <name evidence="1" type="ORF">OPDIPICF_04423</name>
</gene>
<protein>
    <submittedName>
        <fullName evidence="1">Uncharacterized protein</fullName>
    </submittedName>
</protein>
<sequence length="58" mass="6639">MGQKHGQNTAIFRNQNTLDLNVNAFHLHRYGNLSSTFDLTTHRAQNSNQLYQHTVALT</sequence>
<dbReference type="Proteomes" id="UP000441399">
    <property type="component" value="Unassembled WGS sequence"/>
</dbReference>
<accession>A0A5S9PCY3</accession>
<evidence type="ECO:0000313" key="1">
    <source>
        <dbReference type="EMBL" id="CAA0101786.1"/>
    </source>
</evidence>
<dbReference type="AlphaFoldDB" id="A0A5S9PCY3"/>
<evidence type="ECO:0000313" key="2">
    <source>
        <dbReference type="Proteomes" id="UP000441399"/>
    </source>
</evidence>
<reference evidence="1 2" key="1">
    <citation type="submission" date="2019-11" db="EMBL/GenBank/DDBJ databases">
        <authorList>
            <person name="Holert J."/>
        </authorList>
    </citation>
    <scope>NUCLEOTIDE SEQUENCE [LARGE SCALE GENOMIC DNA]</scope>
    <source>
        <strain evidence="1">SB11_3</strain>
    </source>
</reference>